<dbReference type="EMBL" id="KI670085">
    <property type="protein sequence ID" value="ETM97322.1"/>
    <property type="molecule type" value="Genomic_DNA"/>
</dbReference>
<reference evidence="2 3" key="2">
    <citation type="submission" date="2013-11" db="EMBL/GenBank/DDBJ databases">
        <title>The Genome Sequence of Phytophthora parasitica INRA-310.</title>
        <authorList>
            <consortium name="The Broad Institute Genomics Platform"/>
            <person name="Russ C."/>
            <person name="Tyler B."/>
            <person name="Panabieres F."/>
            <person name="Shan W."/>
            <person name="Tripathy S."/>
            <person name="Grunwald N."/>
            <person name="Machado M."/>
            <person name="Johnson C.S."/>
            <person name="Arredondo F."/>
            <person name="Hong C."/>
            <person name="Coffey M."/>
            <person name="Young S.K."/>
            <person name="Zeng Q."/>
            <person name="Gargeya S."/>
            <person name="Fitzgerald M."/>
            <person name="Abouelleil A."/>
            <person name="Alvarado L."/>
            <person name="Chapman S.B."/>
            <person name="Gainer-Dewar J."/>
            <person name="Goldberg J."/>
            <person name="Griggs A."/>
            <person name="Gujja S."/>
            <person name="Hansen M."/>
            <person name="Howarth C."/>
            <person name="Imamovic A."/>
            <person name="Ireland A."/>
            <person name="Larimer J."/>
            <person name="McCowan C."/>
            <person name="Murphy C."/>
            <person name="Pearson M."/>
            <person name="Poon T.W."/>
            <person name="Priest M."/>
            <person name="Roberts A."/>
            <person name="Saif S."/>
            <person name="Shea T."/>
            <person name="Sykes S."/>
            <person name="Wortman J."/>
            <person name="Nusbaum C."/>
            <person name="Birren B."/>
        </authorList>
    </citation>
    <scope>NUCLEOTIDE SEQUENCE [LARGE SCALE GENOMIC DNA]</scope>
    <source>
        <strain evidence="2 3">INRA-310</strain>
    </source>
</reference>
<dbReference type="Proteomes" id="UP000018817">
    <property type="component" value="Unassembled WGS sequence"/>
</dbReference>
<organism evidence="2 3">
    <name type="scientific">Phytophthora nicotianae (strain INRA-310)</name>
    <name type="common">Phytophthora parasitica</name>
    <dbReference type="NCBI Taxonomy" id="761204"/>
    <lineage>
        <taxon>Eukaryota</taxon>
        <taxon>Sar</taxon>
        <taxon>Stramenopiles</taxon>
        <taxon>Oomycota</taxon>
        <taxon>Peronosporomycetes</taxon>
        <taxon>Peronosporales</taxon>
        <taxon>Peronosporaceae</taxon>
        <taxon>Phytophthora</taxon>
    </lineage>
</organism>
<feature type="region of interest" description="Disordered" evidence="1">
    <location>
        <begin position="48"/>
        <end position="105"/>
    </location>
</feature>
<proteinExistence type="predicted"/>
<dbReference type="VEuPathDB" id="FungiDB:PPTG_20367"/>
<dbReference type="AlphaFoldDB" id="W2P8J8"/>
<dbReference type="RefSeq" id="XP_008917382.1">
    <property type="nucleotide sequence ID" value="XM_008919134.1"/>
</dbReference>
<name>W2P8J8_PHYN3</name>
<evidence type="ECO:0000313" key="2">
    <source>
        <dbReference type="EMBL" id="ETM97322.1"/>
    </source>
</evidence>
<gene>
    <name evidence="2" type="ORF">PPTG_20367</name>
</gene>
<evidence type="ECO:0000256" key="1">
    <source>
        <dbReference type="SAM" id="MobiDB-lite"/>
    </source>
</evidence>
<protein>
    <submittedName>
        <fullName evidence="2">Uncharacterized protein</fullName>
    </submittedName>
</protein>
<evidence type="ECO:0000313" key="3">
    <source>
        <dbReference type="Proteomes" id="UP000018817"/>
    </source>
</evidence>
<reference evidence="3" key="1">
    <citation type="submission" date="2011-12" db="EMBL/GenBank/DDBJ databases">
        <authorList>
            <consortium name="The Broad Institute Genome Sequencing Platform"/>
            <person name="Russ C."/>
            <person name="Tyler B."/>
            <person name="Panabieres F."/>
            <person name="Shan W."/>
            <person name="Tripathy S."/>
            <person name="Grunwald N."/>
            <person name="Machado M."/>
            <person name="Young S.K."/>
            <person name="Zeng Q."/>
            <person name="Gargeya S."/>
            <person name="Fitzgerald M."/>
            <person name="Haas B."/>
            <person name="Abouelleil A."/>
            <person name="Alvarado L."/>
            <person name="Arachchi H.M."/>
            <person name="Berlin A."/>
            <person name="Chapman S.B."/>
            <person name="Gearin G."/>
            <person name="Goldberg J."/>
            <person name="Griggs A."/>
            <person name="Gujja S."/>
            <person name="Hansen M."/>
            <person name="Heiman D."/>
            <person name="Howarth C."/>
            <person name="Larimer J."/>
            <person name="Lui A."/>
            <person name="MacDonald P.J.P."/>
            <person name="McCowen C."/>
            <person name="Montmayeur A."/>
            <person name="Murphy C."/>
            <person name="Neiman D."/>
            <person name="Pearson M."/>
            <person name="Priest M."/>
            <person name="Roberts A."/>
            <person name="Saif S."/>
            <person name="Shea T."/>
            <person name="Sisk P."/>
            <person name="Stolte C."/>
            <person name="Sykes S."/>
            <person name="Wortman J."/>
            <person name="Nusbaum C."/>
            <person name="Birren B."/>
        </authorList>
    </citation>
    <scope>NUCLEOTIDE SEQUENCE [LARGE SCALE GENOMIC DNA]</scope>
    <source>
        <strain evidence="3">INRA-310</strain>
    </source>
</reference>
<accession>W2P8J8</accession>
<sequence>MVNDYEGEEDDICGWGAADFDDEFTERKETVTKGSKRNLQRKLVHYNQKLQQSRGMEPLPPQGSNLDLENHNGAPVYRKIKRKQPKEKREPQNYHNITTTSHRRERFQSKMRMLLLLLLDASDE</sequence>
<dbReference type="GeneID" id="20188976"/>